<accession>A0A0P1LJM5</accession>
<evidence type="ECO:0000313" key="7">
    <source>
        <dbReference type="Proteomes" id="UP000182200"/>
    </source>
</evidence>
<reference evidence="5 6" key="2">
    <citation type="submission" date="2015-11" db="EMBL/GenBank/DDBJ databases">
        <authorList>
            <person name="Zhang Y."/>
            <person name="Guo Z."/>
        </authorList>
    </citation>
    <scope>NUCLEOTIDE SEQUENCE [LARGE SCALE GENOMIC DNA]</scope>
    <source>
        <strain evidence="5">JGI-4</strain>
    </source>
</reference>
<accession>A0A0P1P9F0</accession>
<dbReference type="Proteomes" id="UP000182011">
    <property type="component" value="Unassembled WGS sequence"/>
</dbReference>
<organism evidence="5 6">
    <name type="scientific">Candidatus Kryptonium thompsonii</name>
    <dbReference type="NCBI Taxonomy" id="1633631"/>
    <lineage>
        <taxon>Bacteria</taxon>
        <taxon>Pseudomonadati</taxon>
        <taxon>Candidatus Kryptoniota</taxon>
        <taxon>Candidatus Kryptonium</taxon>
    </lineage>
</organism>
<accession>A0A0P1LQ77</accession>
<dbReference type="SUPFAM" id="SSF47240">
    <property type="entry name" value="Ferritin-like"/>
    <property type="match status" value="1"/>
</dbReference>
<proteinExistence type="predicted"/>
<accession>A0A0N7MNY6</accession>
<name>A0A0P1LT57_9BACT</name>
<dbReference type="InterPro" id="IPR003430">
    <property type="entry name" value="Phenol_Hydrox"/>
</dbReference>
<accession>A0A0P1LRJ7</accession>
<dbReference type="Pfam" id="PF04945">
    <property type="entry name" value="YHS"/>
    <property type="match status" value="1"/>
</dbReference>
<reference evidence="4 7" key="1">
    <citation type="submission" date="2015-11" db="EMBL/GenBank/DDBJ databases">
        <authorList>
            <person name="Varghese N."/>
        </authorList>
    </citation>
    <scope>NUCLEOTIDE SEQUENCE [LARGE SCALE GENOMIC DNA]</scope>
    <source>
        <strain evidence="4 7">JGI-8</strain>
    </source>
</reference>
<keyword evidence="1" id="KW-0560">Oxidoreductase</keyword>
<accession>A0A0S4N5F9</accession>
<dbReference type="InterPro" id="IPR009078">
    <property type="entry name" value="Ferritin-like_SF"/>
</dbReference>
<dbReference type="InterPro" id="IPR007029">
    <property type="entry name" value="YHS_dom"/>
</dbReference>
<dbReference type="AlphaFoldDB" id="A0A0P1LT57"/>
<keyword evidence="2" id="KW-0503">Monooxygenase</keyword>
<gene>
    <name evidence="5" type="ORF">JGI4_01528</name>
    <name evidence="4" type="ORF">JGI8_00876</name>
</gene>
<dbReference type="Gene3D" id="1.10.620.20">
    <property type="entry name" value="Ribonucleotide Reductase, subunit A"/>
    <property type="match status" value="1"/>
</dbReference>
<keyword evidence="7" id="KW-1185">Reference proteome</keyword>
<protein>
    <submittedName>
        <fullName evidence="5">Phenol hydroxylase P3 protein</fullName>
    </submittedName>
</protein>
<dbReference type="OrthoDB" id="7591937at2"/>
<accession>A0A0P1MYD3</accession>
<dbReference type="EMBL" id="FAOP01000006">
    <property type="protein sequence ID" value="CUU06530.1"/>
    <property type="molecule type" value="Genomic_DNA"/>
</dbReference>
<dbReference type="EMBL" id="CZVI01000009">
    <property type="protein sequence ID" value="CUS85222.1"/>
    <property type="molecule type" value="Genomic_DNA"/>
</dbReference>
<evidence type="ECO:0000259" key="3">
    <source>
        <dbReference type="Pfam" id="PF04945"/>
    </source>
</evidence>
<accession>A0A0P1MAZ8</accession>
<dbReference type="GO" id="GO:0004497">
    <property type="term" value="F:monooxygenase activity"/>
    <property type="evidence" value="ECO:0007669"/>
    <property type="project" value="UniProtKB-KW"/>
</dbReference>
<feature type="domain" description="YHS" evidence="3">
    <location>
        <begin position="410"/>
        <end position="452"/>
    </location>
</feature>
<evidence type="ECO:0000313" key="4">
    <source>
        <dbReference type="EMBL" id="CUS85222.1"/>
    </source>
</evidence>
<dbReference type="STRING" id="1633631.GCA_001442925_01523"/>
<accession>A0A0P1MUF3</accession>
<accession>A0A0P1LTH4</accession>
<evidence type="ECO:0000256" key="1">
    <source>
        <dbReference type="ARBA" id="ARBA00023002"/>
    </source>
</evidence>
<dbReference type="Proteomes" id="UP000182200">
    <property type="component" value="Unassembled WGS sequence"/>
</dbReference>
<accession>A0A0N7MX74</accession>
<evidence type="ECO:0000256" key="2">
    <source>
        <dbReference type="ARBA" id="ARBA00023033"/>
    </source>
</evidence>
<dbReference type="RefSeq" id="WP_047134328.1">
    <property type="nucleotide sequence ID" value="NZ_CZVI01000009.1"/>
</dbReference>
<dbReference type="InterPro" id="IPR012348">
    <property type="entry name" value="RNR-like"/>
</dbReference>
<dbReference type="Pfam" id="PF02332">
    <property type="entry name" value="Phenol_Hydrox"/>
    <property type="match status" value="1"/>
</dbReference>
<evidence type="ECO:0000313" key="5">
    <source>
        <dbReference type="EMBL" id="CUU06530.1"/>
    </source>
</evidence>
<sequence length="512" mass="61078">MAKKKLTLAQKYHIYTRGLDWEPTYVSKKDIYPYAEYEGIKIKDWNKWEDPFRMTVEAYWKYQAEKDRRFYAILDGFIQNQGHLTLSDARYLNSIKLFIQGVTPLEYMAHRGFAFVARHLPGPGPRTAAFFQSMDELRHTQIEVHAGSNFNKYYDGFHSMTLMHDRVWYLSVPKSYFDDAVTAGPFEYVTAISFSFEYALTNLLFVPFMSGAAYNGDTPTMTFGFSAQSDESRHMTLGLQVVKFLLEQHEDNVPIIQRWIDKWWWRGYRLTSLVGAMMDYMLPKRVMSWKESFELYIEDQILEGLFRDLERYGIRPPLHMEQSIKEKEFLSHDVYWILFSFTFAAAFHSWIPKEEEMEWLAEKYPRTFNQYYRWRYEKAKQAKTPLPGDRFYYIGLPQLCQVCQIPMGFTDPDDPNNFVQRYVEYEGEIYHFCSDGCKWIFEQEPEKYVQAWLPVHEIYKGNCFAEPPKGPDDVVPQVLKWYNIQTDNFDYFVSEDYKNWKEWHKDMATVVV</sequence>
<evidence type="ECO:0000313" key="6">
    <source>
        <dbReference type="Proteomes" id="UP000182011"/>
    </source>
</evidence>
<accession>A0A0P1LT57</accession>